<evidence type="ECO:0000256" key="5">
    <source>
        <dbReference type="RuleBase" id="RU003950"/>
    </source>
</evidence>
<dbReference type="InterPro" id="IPR036853">
    <property type="entry name" value="Ribosomal_uL14_sf"/>
</dbReference>
<dbReference type="InterPro" id="IPR019972">
    <property type="entry name" value="Ribosomal_uL14_CS"/>
</dbReference>
<dbReference type="SMART" id="SM01374">
    <property type="entry name" value="Ribosomal_L14"/>
    <property type="match status" value="1"/>
</dbReference>
<reference evidence="6 7" key="1">
    <citation type="journal article" date="2016" name="Nat. Commun.">
        <title>Thousands of microbial genomes shed light on interconnected biogeochemical processes in an aquifer system.</title>
        <authorList>
            <person name="Anantharaman K."/>
            <person name="Brown C.T."/>
            <person name="Hug L.A."/>
            <person name="Sharon I."/>
            <person name="Castelle C.J."/>
            <person name="Probst A.J."/>
            <person name="Thomas B.C."/>
            <person name="Singh A."/>
            <person name="Wilkins M.J."/>
            <person name="Karaoz U."/>
            <person name="Brodie E.L."/>
            <person name="Williams K.H."/>
            <person name="Hubbard S.S."/>
            <person name="Banfield J.F."/>
        </authorList>
    </citation>
    <scope>NUCLEOTIDE SEQUENCE [LARGE SCALE GENOMIC DNA]</scope>
</reference>
<dbReference type="SUPFAM" id="SSF50193">
    <property type="entry name" value="Ribosomal protein L14"/>
    <property type="match status" value="1"/>
</dbReference>
<evidence type="ECO:0000256" key="4">
    <source>
        <dbReference type="RuleBase" id="RU003949"/>
    </source>
</evidence>
<comment type="subunit">
    <text evidence="3">Part of the 50S ribosomal subunit. Forms a cluster with proteins L3 and L19. In the 70S ribosome, L14 and L19 interact and together make contacts with the 16S rRNA in bridges B5 and B8.</text>
</comment>
<dbReference type="Gene3D" id="2.40.150.20">
    <property type="entry name" value="Ribosomal protein L14"/>
    <property type="match status" value="1"/>
</dbReference>
<dbReference type="AlphaFoldDB" id="A0A1F4VR42"/>
<keyword evidence="3 5" id="KW-0699">rRNA-binding</keyword>
<dbReference type="STRING" id="1802628.A2890_00235"/>
<evidence type="ECO:0000313" key="6">
    <source>
        <dbReference type="EMBL" id="OGC59609.1"/>
    </source>
</evidence>
<sequence>MIQRETMLVAADNSGAKKLRVIGIPHRGSSRFAGMGDIVSVSIRGADPHGAVKDHAIEQAVVVRLRKEVRRSDGSYIRFDDNAGVVVDKQGNPKGSRVFGPVAREVKERGFKKIASLAKEVF</sequence>
<dbReference type="HAMAP" id="MF_01367">
    <property type="entry name" value="Ribosomal_uL14"/>
    <property type="match status" value="1"/>
</dbReference>
<dbReference type="GO" id="GO:0006412">
    <property type="term" value="P:translation"/>
    <property type="evidence" value="ECO:0007669"/>
    <property type="project" value="UniProtKB-UniRule"/>
</dbReference>
<evidence type="ECO:0000256" key="2">
    <source>
        <dbReference type="ARBA" id="ARBA00023274"/>
    </source>
</evidence>
<gene>
    <name evidence="3" type="primary">rplN</name>
    <name evidence="6" type="ORF">A2890_00235</name>
</gene>
<proteinExistence type="inferred from homology"/>
<dbReference type="CDD" id="cd00337">
    <property type="entry name" value="Ribosomal_uL14"/>
    <property type="match status" value="1"/>
</dbReference>
<protein>
    <recommendedName>
        <fullName evidence="3">Large ribosomal subunit protein uL14</fullName>
    </recommendedName>
</protein>
<organism evidence="6 7">
    <name type="scientific">candidate division WWE3 bacterium RIFCSPLOWO2_01_FULL_53_14</name>
    <dbReference type="NCBI Taxonomy" id="1802628"/>
    <lineage>
        <taxon>Bacteria</taxon>
        <taxon>Katanobacteria</taxon>
    </lineage>
</organism>
<dbReference type="GO" id="GO:0070180">
    <property type="term" value="F:large ribosomal subunit rRNA binding"/>
    <property type="evidence" value="ECO:0007669"/>
    <property type="project" value="TreeGrafter"/>
</dbReference>
<dbReference type="PROSITE" id="PS00049">
    <property type="entry name" value="RIBOSOMAL_L14"/>
    <property type="match status" value="1"/>
</dbReference>
<accession>A0A1F4VR42</accession>
<dbReference type="NCBIfam" id="TIGR01067">
    <property type="entry name" value="rplN_bact"/>
    <property type="match status" value="1"/>
</dbReference>
<keyword evidence="2 3" id="KW-0687">Ribonucleoprotein</keyword>
<comment type="function">
    <text evidence="3 5">Binds to 23S rRNA. Forms part of two intersubunit bridges in the 70S ribosome.</text>
</comment>
<comment type="similarity">
    <text evidence="3 4">Belongs to the universal ribosomal protein uL14 family.</text>
</comment>
<dbReference type="EMBL" id="MEVL01000038">
    <property type="protein sequence ID" value="OGC59609.1"/>
    <property type="molecule type" value="Genomic_DNA"/>
</dbReference>
<evidence type="ECO:0000313" key="7">
    <source>
        <dbReference type="Proteomes" id="UP000176967"/>
    </source>
</evidence>
<comment type="caution">
    <text evidence="6">The sequence shown here is derived from an EMBL/GenBank/DDBJ whole genome shotgun (WGS) entry which is preliminary data.</text>
</comment>
<dbReference type="Pfam" id="PF00238">
    <property type="entry name" value="Ribosomal_L14"/>
    <property type="match status" value="1"/>
</dbReference>
<name>A0A1F4VR42_UNCKA</name>
<dbReference type="Proteomes" id="UP000176967">
    <property type="component" value="Unassembled WGS sequence"/>
</dbReference>
<keyword evidence="1 3" id="KW-0689">Ribosomal protein</keyword>
<dbReference type="InterPro" id="IPR000218">
    <property type="entry name" value="Ribosomal_uL14"/>
</dbReference>
<dbReference type="PANTHER" id="PTHR11761">
    <property type="entry name" value="50S/60S RIBOSOMAL PROTEIN L14/L23"/>
    <property type="match status" value="1"/>
</dbReference>
<dbReference type="GO" id="GO:0022625">
    <property type="term" value="C:cytosolic large ribosomal subunit"/>
    <property type="evidence" value="ECO:0007669"/>
    <property type="project" value="TreeGrafter"/>
</dbReference>
<dbReference type="GO" id="GO:0003735">
    <property type="term" value="F:structural constituent of ribosome"/>
    <property type="evidence" value="ECO:0007669"/>
    <property type="project" value="InterPro"/>
</dbReference>
<evidence type="ECO:0000256" key="1">
    <source>
        <dbReference type="ARBA" id="ARBA00022980"/>
    </source>
</evidence>
<keyword evidence="3 5" id="KW-0694">RNA-binding</keyword>
<dbReference type="InterPro" id="IPR005745">
    <property type="entry name" value="Ribosomal_uL14_bac-type"/>
</dbReference>
<evidence type="ECO:0000256" key="3">
    <source>
        <dbReference type="HAMAP-Rule" id="MF_01367"/>
    </source>
</evidence>
<dbReference type="PANTHER" id="PTHR11761:SF3">
    <property type="entry name" value="LARGE RIBOSOMAL SUBUNIT PROTEIN UL14M"/>
    <property type="match status" value="1"/>
</dbReference>